<keyword evidence="1" id="KW-0175">Coiled coil</keyword>
<comment type="caution">
    <text evidence="2">The sequence shown here is derived from an EMBL/GenBank/DDBJ whole genome shotgun (WGS) entry which is preliminary data.</text>
</comment>
<dbReference type="InterPro" id="IPR018540">
    <property type="entry name" value="Spo0E-like"/>
</dbReference>
<dbReference type="InterPro" id="IPR036638">
    <property type="entry name" value="HLH_DNA-bd_sf"/>
</dbReference>
<dbReference type="Gene3D" id="4.10.280.10">
    <property type="entry name" value="Helix-loop-helix DNA-binding domain"/>
    <property type="match status" value="1"/>
</dbReference>
<dbReference type="Proteomes" id="UP001623661">
    <property type="component" value="Unassembled WGS sequence"/>
</dbReference>
<accession>A0ABW8TYF8</accession>
<dbReference type="EMBL" id="JBJHZY010000008">
    <property type="protein sequence ID" value="MFL0270226.1"/>
    <property type="molecule type" value="Genomic_DNA"/>
</dbReference>
<protein>
    <submittedName>
        <fullName evidence="2">Aspartyl-phosphate phosphatase Spo0E family protein</fullName>
    </submittedName>
</protein>
<gene>
    <name evidence="2" type="ORF">ACJDUH_19275</name>
</gene>
<evidence type="ECO:0000256" key="1">
    <source>
        <dbReference type="SAM" id="Coils"/>
    </source>
</evidence>
<sequence>MDKTESKYLQLNRLNEGIEELREVLNEICSTVEESEKDKKRLTISKNLDELIVEYMKELNKLSEINKKISE</sequence>
<evidence type="ECO:0000313" key="2">
    <source>
        <dbReference type="EMBL" id="MFL0270226.1"/>
    </source>
</evidence>
<dbReference type="RefSeq" id="WP_406766857.1">
    <property type="nucleotide sequence ID" value="NZ_JBJHZY010000008.1"/>
</dbReference>
<reference evidence="2 3" key="1">
    <citation type="submission" date="2024-11" db="EMBL/GenBank/DDBJ databases">
        <authorList>
            <person name="Heng Y.C."/>
            <person name="Lim A.C.H."/>
            <person name="Lee J.K.Y."/>
            <person name="Kittelmann S."/>
        </authorList>
    </citation>
    <scope>NUCLEOTIDE SEQUENCE [LARGE SCALE GENOMIC DNA]</scope>
    <source>
        <strain evidence="2 3">WILCCON 0202</strain>
    </source>
</reference>
<proteinExistence type="predicted"/>
<keyword evidence="3" id="KW-1185">Reference proteome</keyword>
<organism evidence="2 3">
    <name type="scientific">Candidatus Clostridium radicumherbarum</name>
    <dbReference type="NCBI Taxonomy" id="3381662"/>
    <lineage>
        <taxon>Bacteria</taxon>
        <taxon>Bacillati</taxon>
        <taxon>Bacillota</taxon>
        <taxon>Clostridia</taxon>
        <taxon>Eubacteriales</taxon>
        <taxon>Clostridiaceae</taxon>
        <taxon>Clostridium</taxon>
    </lineage>
</organism>
<dbReference type="SUPFAM" id="SSF140500">
    <property type="entry name" value="BAS1536-like"/>
    <property type="match status" value="1"/>
</dbReference>
<dbReference type="Pfam" id="PF09388">
    <property type="entry name" value="SpoOE-like"/>
    <property type="match status" value="1"/>
</dbReference>
<name>A0ABW8TYF8_9CLOT</name>
<feature type="coiled-coil region" evidence="1">
    <location>
        <begin position="1"/>
        <end position="68"/>
    </location>
</feature>
<dbReference type="InterPro" id="IPR037208">
    <property type="entry name" value="Spo0E-like_sf"/>
</dbReference>
<evidence type="ECO:0000313" key="3">
    <source>
        <dbReference type="Proteomes" id="UP001623661"/>
    </source>
</evidence>